<dbReference type="Proteomes" id="UP000647339">
    <property type="component" value="Unassembled WGS sequence"/>
</dbReference>
<evidence type="ECO:0000256" key="3">
    <source>
        <dbReference type="PROSITE-ProRule" id="PRU00023"/>
    </source>
</evidence>
<feature type="repeat" description="ANK" evidence="3">
    <location>
        <begin position="107"/>
        <end position="139"/>
    </location>
</feature>
<name>A0ABQ1VD83_9BACT</name>
<feature type="repeat" description="ANK" evidence="3">
    <location>
        <begin position="314"/>
        <end position="346"/>
    </location>
</feature>
<feature type="repeat" description="ANK" evidence="3">
    <location>
        <begin position="140"/>
        <end position="174"/>
    </location>
</feature>
<dbReference type="Gene3D" id="1.25.40.20">
    <property type="entry name" value="Ankyrin repeat-containing domain"/>
    <property type="match status" value="2"/>
</dbReference>
<keyword evidence="1" id="KW-0677">Repeat</keyword>
<feature type="signal peptide" evidence="4">
    <location>
        <begin position="1"/>
        <end position="26"/>
    </location>
</feature>
<evidence type="ECO:0000313" key="6">
    <source>
        <dbReference type="Proteomes" id="UP000647339"/>
    </source>
</evidence>
<dbReference type="PANTHER" id="PTHR24166:SF48">
    <property type="entry name" value="PROTEIN VAPYRIN"/>
    <property type="match status" value="1"/>
</dbReference>
<feature type="repeat" description="ANK" evidence="3">
    <location>
        <begin position="280"/>
        <end position="313"/>
    </location>
</feature>
<reference evidence="6" key="1">
    <citation type="journal article" date="2019" name="Int. J. Syst. Evol. Microbiol.">
        <title>The Global Catalogue of Microorganisms (GCM) 10K type strain sequencing project: providing services to taxonomists for standard genome sequencing and annotation.</title>
        <authorList>
            <consortium name="The Broad Institute Genomics Platform"/>
            <consortium name="The Broad Institute Genome Sequencing Center for Infectious Disease"/>
            <person name="Wu L."/>
            <person name="Ma J."/>
        </authorList>
    </citation>
    <scope>NUCLEOTIDE SEQUENCE [LARGE SCALE GENOMIC DNA]</scope>
    <source>
        <strain evidence="6">CGMCC 1.15407</strain>
    </source>
</reference>
<dbReference type="InterPro" id="IPR002110">
    <property type="entry name" value="Ankyrin_rpt"/>
</dbReference>
<keyword evidence="4" id="KW-0732">Signal</keyword>
<gene>
    <name evidence="5" type="ORF">GCM10011339_43290</name>
</gene>
<proteinExistence type="predicted"/>
<dbReference type="PROSITE" id="PS50088">
    <property type="entry name" value="ANK_REPEAT"/>
    <property type="match status" value="8"/>
</dbReference>
<evidence type="ECO:0000256" key="4">
    <source>
        <dbReference type="SAM" id="SignalP"/>
    </source>
</evidence>
<feature type="repeat" description="ANK" evidence="3">
    <location>
        <begin position="420"/>
        <end position="452"/>
    </location>
</feature>
<evidence type="ECO:0000313" key="5">
    <source>
        <dbReference type="EMBL" id="GGF50083.1"/>
    </source>
</evidence>
<dbReference type="PROSITE" id="PS50297">
    <property type="entry name" value="ANK_REP_REGION"/>
    <property type="match status" value="5"/>
</dbReference>
<dbReference type="EMBL" id="BMIU01000033">
    <property type="protein sequence ID" value="GGF50083.1"/>
    <property type="molecule type" value="Genomic_DNA"/>
</dbReference>
<feature type="repeat" description="ANK" evidence="3">
    <location>
        <begin position="347"/>
        <end position="379"/>
    </location>
</feature>
<dbReference type="PRINTS" id="PR01415">
    <property type="entry name" value="ANKYRIN"/>
</dbReference>
<sequence>MHYHLTNMKKTAKNFLFALMLSPVLAFGQHHEAPGPVDNSFLSRDFWSGKPSLQELKAEVAEGNDPIELNSSSFNGTVYAILNDQPLENIKYLVSLDGNGVNLLTHDGRTYIHWAAMKGDLELIKYLIDQGAKTDIVDDHGYSVMNFAANAGQSNPELYDYLLSHGSSLEETNHHGANALLLIVGSQEDFTMIDYFTSKGVDMSTTDEDGNGLFYYAAKTGNIKMMDLLIEKGVSYKAPNKIGGNAMIAASQGTRRGSNDLSVFKYLEDKGIEPNVTTADGTTPLHALAGRSKDIGLLNYFMDKGVDVNQADGEGNTPLMNASGRNDLAVIQLLVEKTDDINAQNQQGRSALTNAVAGNTPEVVEYLLQKGAEAGVEDNAGNTLAYYLFQSYSPRFKEGFQKKKDLLVAEGVDLKAPQAGGNTLFHLAVEENDLELIKMVHGWGFDVNQANDLGTTPLQTAAMKAKDESILKYLLAEGADSKVVTDFDETVYDLASENEVLSKNNVNINFLK</sequence>
<feature type="repeat" description="ANK" evidence="3">
    <location>
        <begin position="209"/>
        <end position="241"/>
    </location>
</feature>
<dbReference type="Pfam" id="PF12796">
    <property type="entry name" value="Ank_2"/>
    <property type="match status" value="4"/>
</dbReference>
<accession>A0ABQ1VD83</accession>
<dbReference type="SUPFAM" id="SSF48403">
    <property type="entry name" value="Ankyrin repeat"/>
    <property type="match status" value="2"/>
</dbReference>
<feature type="repeat" description="ANK" evidence="3">
    <location>
        <begin position="453"/>
        <end position="486"/>
    </location>
</feature>
<comment type="caution">
    <text evidence="5">The sequence shown here is derived from an EMBL/GenBank/DDBJ whole genome shotgun (WGS) entry which is preliminary data.</text>
</comment>
<dbReference type="PANTHER" id="PTHR24166">
    <property type="entry name" value="ROLLING PEBBLES, ISOFORM B"/>
    <property type="match status" value="1"/>
</dbReference>
<organism evidence="5 6">
    <name type="scientific">Echinicola rosea</name>
    <dbReference type="NCBI Taxonomy" id="1807691"/>
    <lineage>
        <taxon>Bacteria</taxon>
        <taxon>Pseudomonadati</taxon>
        <taxon>Bacteroidota</taxon>
        <taxon>Cytophagia</taxon>
        <taxon>Cytophagales</taxon>
        <taxon>Cyclobacteriaceae</taxon>
        <taxon>Echinicola</taxon>
    </lineage>
</organism>
<dbReference type="InterPro" id="IPR036770">
    <property type="entry name" value="Ankyrin_rpt-contain_sf"/>
</dbReference>
<keyword evidence="6" id="KW-1185">Reference proteome</keyword>
<evidence type="ECO:0000256" key="1">
    <source>
        <dbReference type="ARBA" id="ARBA00022737"/>
    </source>
</evidence>
<dbReference type="SMART" id="SM00248">
    <property type="entry name" value="ANK"/>
    <property type="match status" value="9"/>
</dbReference>
<protein>
    <recommendedName>
        <fullName evidence="7">Ankyrin repeat domain-containing protein</fullName>
    </recommendedName>
</protein>
<keyword evidence="2 3" id="KW-0040">ANK repeat</keyword>
<feature type="chain" id="PRO_5047164670" description="Ankyrin repeat domain-containing protein" evidence="4">
    <location>
        <begin position="27"/>
        <end position="512"/>
    </location>
</feature>
<dbReference type="InterPro" id="IPR050889">
    <property type="entry name" value="Dendritic_Spine_Reg/Scaffold"/>
</dbReference>
<evidence type="ECO:0000256" key="2">
    <source>
        <dbReference type="ARBA" id="ARBA00023043"/>
    </source>
</evidence>
<evidence type="ECO:0008006" key="7">
    <source>
        <dbReference type="Google" id="ProtNLM"/>
    </source>
</evidence>